<reference evidence="2" key="1">
    <citation type="submission" date="2019-06" db="EMBL/GenBank/DDBJ databases">
        <title>Gordonia isolated from sludge of a wastewater treatment plant.</title>
        <authorList>
            <person name="Tamura T."/>
            <person name="Aoyama K."/>
            <person name="Kang Y."/>
            <person name="Saito S."/>
            <person name="Akiyama N."/>
            <person name="Yazawa K."/>
            <person name="Gonoi T."/>
            <person name="Mikami Y."/>
        </authorList>
    </citation>
    <scope>NUCLEOTIDE SEQUENCE [LARGE SCALE GENOMIC DNA]</scope>
    <source>
        <strain evidence="2">NBRC 107696</strain>
    </source>
</reference>
<dbReference type="Proteomes" id="UP000444960">
    <property type="component" value="Unassembled WGS sequence"/>
</dbReference>
<dbReference type="RefSeq" id="WP_161897685.1">
    <property type="nucleotide sequence ID" value="NZ_BJOV01000007.1"/>
</dbReference>
<keyword evidence="2" id="KW-1185">Reference proteome</keyword>
<name>A0A7I9VFQ5_9ACTN</name>
<accession>A0A7I9VFQ5</accession>
<dbReference type="EMBL" id="BJOV01000007">
    <property type="protein sequence ID" value="GEE04128.1"/>
    <property type="molecule type" value="Genomic_DNA"/>
</dbReference>
<dbReference type="AlphaFoldDB" id="A0A7I9VFQ5"/>
<organism evidence="1 2">
    <name type="scientific">Gordonia spumicola</name>
    <dbReference type="NCBI Taxonomy" id="589161"/>
    <lineage>
        <taxon>Bacteria</taxon>
        <taxon>Bacillati</taxon>
        <taxon>Actinomycetota</taxon>
        <taxon>Actinomycetes</taxon>
        <taxon>Mycobacteriales</taxon>
        <taxon>Gordoniaceae</taxon>
        <taxon>Gordonia</taxon>
    </lineage>
</organism>
<sequence length="202" mass="20931">MSENTQVAVVGPPTPMVLSVARRLRDGIARGEMLPGADGPRSVVLRAAGDAQRAHIAFTDDAVVVGAVGDAELVWEVNWFDPEPADSDAAGDFGKVVGRLLSARTVDWRTAAADFWARAGASDGMPTGLVVTCVDEEAEAVLGTPTTEGSARPRTAAALAAFFDGRSTLVGALEGGEFGMNLSFPHFSALFGADLKVVCGEL</sequence>
<gene>
    <name evidence="1" type="ORF">nbrc107696_45740</name>
</gene>
<protein>
    <submittedName>
        <fullName evidence="1">Uncharacterized protein</fullName>
    </submittedName>
</protein>
<proteinExistence type="predicted"/>
<evidence type="ECO:0000313" key="1">
    <source>
        <dbReference type="EMBL" id="GEE04128.1"/>
    </source>
</evidence>
<evidence type="ECO:0000313" key="2">
    <source>
        <dbReference type="Proteomes" id="UP000444960"/>
    </source>
</evidence>
<comment type="caution">
    <text evidence="1">The sequence shown here is derived from an EMBL/GenBank/DDBJ whole genome shotgun (WGS) entry which is preliminary data.</text>
</comment>
<dbReference type="OrthoDB" id="3778355at2"/>